<dbReference type="InterPro" id="IPR014729">
    <property type="entry name" value="Rossmann-like_a/b/a_fold"/>
</dbReference>
<dbReference type="PANTHER" id="PTHR30336">
    <property type="entry name" value="INNER MEMBRANE PROTEIN, PROBABLE PERMEASE"/>
    <property type="match status" value="1"/>
</dbReference>
<evidence type="ECO:0000256" key="1">
    <source>
        <dbReference type="SAM" id="Phobius"/>
    </source>
</evidence>
<dbReference type="RefSeq" id="WP_025336067.1">
    <property type="nucleotide sequence ID" value="NZ_CP004078.1"/>
</dbReference>
<feature type="domain" description="DUF218" evidence="2">
    <location>
        <begin position="48"/>
        <end position="186"/>
    </location>
</feature>
<gene>
    <name evidence="3" type="ORF">PSAB_18460</name>
</gene>
<dbReference type="PATRIC" id="fig|1268072.3.peg.3809"/>
<keyword evidence="1" id="KW-0472">Membrane</keyword>
<evidence type="ECO:0000313" key="3">
    <source>
        <dbReference type="EMBL" id="AHV98586.1"/>
    </source>
</evidence>
<dbReference type="Proteomes" id="UP000019772">
    <property type="component" value="Chromosome"/>
</dbReference>
<protein>
    <recommendedName>
        <fullName evidence="2">DUF218 domain-containing protein</fullName>
    </recommendedName>
</protein>
<name>X4ZGC9_9BACL</name>
<dbReference type="InterPro" id="IPR003848">
    <property type="entry name" value="DUF218"/>
</dbReference>
<dbReference type="OrthoDB" id="9782395at2"/>
<dbReference type="Gene3D" id="3.40.50.620">
    <property type="entry name" value="HUPs"/>
    <property type="match status" value="1"/>
</dbReference>
<dbReference type="KEGG" id="psab:PSAB_18460"/>
<evidence type="ECO:0000313" key="4">
    <source>
        <dbReference type="Proteomes" id="UP000019772"/>
    </source>
</evidence>
<dbReference type="CDD" id="cd06259">
    <property type="entry name" value="YdcF-like"/>
    <property type="match status" value="1"/>
</dbReference>
<dbReference type="eggNOG" id="COG1434">
    <property type="taxonomic scope" value="Bacteria"/>
</dbReference>
<dbReference type="HOGENOM" id="CLU_102863_3_0_9"/>
<keyword evidence="1" id="KW-0812">Transmembrane</keyword>
<keyword evidence="4" id="KW-1185">Reference proteome</keyword>
<organism evidence="3 4">
    <name type="scientific">Paenibacillus sabinae T27</name>
    <dbReference type="NCBI Taxonomy" id="1268072"/>
    <lineage>
        <taxon>Bacteria</taxon>
        <taxon>Bacillati</taxon>
        <taxon>Bacillota</taxon>
        <taxon>Bacilli</taxon>
        <taxon>Bacillales</taxon>
        <taxon>Paenibacillaceae</taxon>
        <taxon>Paenibacillus</taxon>
    </lineage>
</organism>
<feature type="transmembrane region" description="Helical" evidence="1">
    <location>
        <begin position="20"/>
        <end position="37"/>
    </location>
</feature>
<dbReference type="AlphaFoldDB" id="X4ZGC9"/>
<accession>X4ZGC9</accession>
<keyword evidence="1" id="KW-1133">Transmembrane helix</keyword>
<sequence>MSKNNTSNKKHKRSKLKYPICLLVFIFLVIFCAGRFLTVSEPPENVNAIIVLSGGAGRVEKAVDLYKAGYAPYLVLSNYREGASSAGNMLQTALAQGVPAKAILTENKALSTYDNAALTLPIMKKNGFTSAIVVSSDFHMRRVKFIFDHVYKKSGIELTYIGSPSGYNPNRWWSNPFDRDITISEYAKMVGNLFGYRGPEAKKALDRIKGWFR</sequence>
<dbReference type="InterPro" id="IPR051599">
    <property type="entry name" value="Cell_Envelope_Assoc"/>
</dbReference>
<evidence type="ECO:0000259" key="2">
    <source>
        <dbReference type="Pfam" id="PF02698"/>
    </source>
</evidence>
<reference evidence="3 4" key="1">
    <citation type="journal article" date="2014" name="PLoS Genet.">
        <title>Comparative Genomic Analysis of N2-Fixing and Non-N2-Fixing Paenibacillus spp.: Organization, Evolution and Expression of the Nitrogen Fixation Genes.</title>
        <authorList>
            <person name="Xie J.B."/>
            <person name="Du Z."/>
            <person name="Bai L."/>
            <person name="Tian C."/>
            <person name="Zhang Y."/>
            <person name="Xie J.Y."/>
            <person name="Wang T."/>
            <person name="Liu X."/>
            <person name="Chen X."/>
            <person name="Cheng Q."/>
            <person name="Chen S."/>
            <person name="Li J."/>
        </authorList>
    </citation>
    <scope>NUCLEOTIDE SEQUENCE [LARGE SCALE GENOMIC DNA]</scope>
    <source>
        <strain evidence="3 4">T27</strain>
    </source>
</reference>
<proteinExistence type="predicted"/>
<dbReference type="STRING" id="1268072.PSAB_18460"/>
<dbReference type="Pfam" id="PF02698">
    <property type="entry name" value="DUF218"/>
    <property type="match status" value="1"/>
</dbReference>
<dbReference type="EMBL" id="CP004078">
    <property type="protein sequence ID" value="AHV98586.1"/>
    <property type="molecule type" value="Genomic_DNA"/>
</dbReference>
<dbReference type="GO" id="GO:0005886">
    <property type="term" value="C:plasma membrane"/>
    <property type="evidence" value="ECO:0007669"/>
    <property type="project" value="TreeGrafter"/>
</dbReference>
<dbReference type="PANTHER" id="PTHR30336:SF20">
    <property type="entry name" value="DUF218 DOMAIN-CONTAINING PROTEIN"/>
    <property type="match status" value="1"/>
</dbReference>